<dbReference type="InterPro" id="IPR050218">
    <property type="entry name" value="LptD"/>
</dbReference>
<reference evidence="2 3" key="1">
    <citation type="submission" date="2020-02" db="EMBL/GenBank/DDBJ databases">
        <title>Albibacoteraceae fam. nov., the first described family within the subdivision 4 Verrucomicrobia.</title>
        <authorList>
            <person name="Xi F."/>
        </authorList>
    </citation>
    <scope>NUCLEOTIDE SEQUENCE [LARGE SCALE GENOMIC DNA]</scope>
    <source>
        <strain evidence="2 3">CK1056</strain>
    </source>
</reference>
<dbReference type="EMBL" id="JAAGNX010000001">
    <property type="protein sequence ID" value="NDV61835.1"/>
    <property type="molecule type" value="Genomic_DNA"/>
</dbReference>
<feature type="chain" id="PRO_5025380317" description="LPS-assembly protein LptD" evidence="1">
    <location>
        <begin position="25"/>
        <end position="722"/>
    </location>
</feature>
<keyword evidence="3" id="KW-1185">Reference proteome</keyword>
<dbReference type="PANTHER" id="PTHR30189">
    <property type="entry name" value="LPS-ASSEMBLY PROTEIN"/>
    <property type="match status" value="1"/>
</dbReference>
<dbReference type="GO" id="GO:0009279">
    <property type="term" value="C:cell outer membrane"/>
    <property type="evidence" value="ECO:0007669"/>
    <property type="project" value="TreeGrafter"/>
</dbReference>
<dbReference type="RefSeq" id="WP_163963114.1">
    <property type="nucleotide sequence ID" value="NZ_JAAGNX010000001.1"/>
</dbReference>
<accession>A0A6B2M213</accession>
<name>A0A6B2M213_9BACT</name>
<dbReference type="Proteomes" id="UP000478417">
    <property type="component" value="Unassembled WGS sequence"/>
</dbReference>
<dbReference type="GO" id="GO:1990351">
    <property type="term" value="C:transporter complex"/>
    <property type="evidence" value="ECO:0007669"/>
    <property type="project" value="TreeGrafter"/>
</dbReference>
<sequence length="722" mass="82032">MKNLIRTCSLIPLIFPVLPVSAQAPELSADAPIAYSEDTGMLIATGNAVYTDEDTTVEAEEILYNRDSNKIEASGNVRVTRKGIRLLANAVTYDASNKTFSADQFRAGYPPAFISGESFSGSLEQIDFNNIHLYFQEPVPGSAKLSVGRATYVSNEYLRAENVGFSTFGNFHLPLPGFTYVFGTPAIDLDVSAGYQDNLGAYLQTEWLYPFFQTLSLGANFDLYSQRGVLVGPVLEYRSQDRRIKAFLSSGWIQDNSRKERGIDILGEPIEEDRGFVDFGIQWRNEGSLQFQGRGTYLSDSEVLRDFRRNAYFDRFHPDTFADFTWQKSSFLLNVFARTQINDFYQMVERLPEVRAEWLPSEIARTGFYIQAAATATRYRLQEIIPSTGTVLFPSNSLGLPSMPIAGGLFPGDMVSSEVYQRLDGTATITRPFHGPSGIDLVLRGGARWSYYTSDNPFPSGTTSDERLMGELGFDLSQTLARTYSVELPKLGIEKLYHQSRVSLKYRWHPGAEEAPNAPPFDLYPYHASPTTLDLADLWQVDGLRDWSVARFGWEHELMVAGSEGNYRDFLRLNFYQDLLLSEDRGEDQWEAFYAQLDFTPAAWFRLQFAQKFRPEGFTNEAAFMRATVRSSDLWSVSFQAEYLKSAIEQYRVDGWYRLSETVGLFGNWQYDAFLKTWSLQRYGVSKRFANTWQVELYLTLTDADDRRGDFGVGIRVNWLSF</sequence>
<proteinExistence type="predicted"/>
<protein>
    <recommendedName>
        <fullName evidence="4">LPS-assembly protein LptD</fullName>
    </recommendedName>
</protein>
<gene>
    <name evidence="2" type="ORF">G0Q06_05170</name>
</gene>
<evidence type="ECO:0000256" key="1">
    <source>
        <dbReference type="SAM" id="SignalP"/>
    </source>
</evidence>
<evidence type="ECO:0008006" key="4">
    <source>
        <dbReference type="Google" id="ProtNLM"/>
    </source>
</evidence>
<dbReference type="Gene3D" id="2.60.450.10">
    <property type="entry name" value="Lipopolysaccharide (LPS) transport protein A like domain"/>
    <property type="match status" value="1"/>
</dbReference>
<keyword evidence="1" id="KW-0732">Signal</keyword>
<comment type="caution">
    <text evidence="2">The sequence shown here is derived from an EMBL/GenBank/DDBJ whole genome shotgun (WGS) entry which is preliminary data.</text>
</comment>
<dbReference type="AlphaFoldDB" id="A0A6B2M213"/>
<feature type="signal peptide" evidence="1">
    <location>
        <begin position="1"/>
        <end position="24"/>
    </location>
</feature>
<organism evidence="2 3">
    <name type="scientific">Oceanipulchritudo coccoides</name>
    <dbReference type="NCBI Taxonomy" id="2706888"/>
    <lineage>
        <taxon>Bacteria</taxon>
        <taxon>Pseudomonadati</taxon>
        <taxon>Verrucomicrobiota</taxon>
        <taxon>Opitutia</taxon>
        <taxon>Puniceicoccales</taxon>
        <taxon>Oceanipulchritudinaceae</taxon>
        <taxon>Oceanipulchritudo</taxon>
    </lineage>
</organism>
<evidence type="ECO:0000313" key="3">
    <source>
        <dbReference type="Proteomes" id="UP000478417"/>
    </source>
</evidence>
<evidence type="ECO:0000313" key="2">
    <source>
        <dbReference type="EMBL" id="NDV61835.1"/>
    </source>
</evidence>
<dbReference type="PANTHER" id="PTHR30189:SF1">
    <property type="entry name" value="LPS-ASSEMBLY PROTEIN LPTD"/>
    <property type="match status" value="1"/>
</dbReference>